<dbReference type="InterPro" id="IPR019887">
    <property type="entry name" value="Tscrpt_reg_AsnC/Lrp_C"/>
</dbReference>
<dbReference type="CDD" id="cd00090">
    <property type="entry name" value="HTH_ARSR"/>
    <property type="match status" value="1"/>
</dbReference>
<dbReference type="GO" id="GO:0005829">
    <property type="term" value="C:cytosol"/>
    <property type="evidence" value="ECO:0007669"/>
    <property type="project" value="TreeGrafter"/>
</dbReference>
<dbReference type="InterPro" id="IPR036390">
    <property type="entry name" value="WH_DNA-bd_sf"/>
</dbReference>
<dbReference type="Pfam" id="PF13412">
    <property type="entry name" value="HTH_24"/>
    <property type="match status" value="1"/>
</dbReference>
<dbReference type="SUPFAM" id="SSF54909">
    <property type="entry name" value="Dimeric alpha+beta barrel"/>
    <property type="match status" value="1"/>
</dbReference>
<evidence type="ECO:0000256" key="1">
    <source>
        <dbReference type="ARBA" id="ARBA00023015"/>
    </source>
</evidence>
<name>A0A839S4A2_9PSEU</name>
<keyword evidence="1" id="KW-0805">Transcription regulation</keyword>
<dbReference type="InterPro" id="IPR011991">
    <property type="entry name" value="ArsR-like_HTH"/>
</dbReference>
<dbReference type="PRINTS" id="PR00033">
    <property type="entry name" value="HTHASNC"/>
</dbReference>
<reference evidence="5 6" key="1">
    <citation type="submission" date="2020-08" db="EMBL/GenBank/DDBJ databases">
        <title>Genomic Encyclopedia of Type Strains, Phase III (KMG-III): the genomes of soil and plant-associated and newly described type strains.</title>
        <authorList>
            <person name="Whitman W."/>
        </authorList>
    </citation>
    <scope>NUCLEOTIDE SEQUENCE [LARGE SCALE GENOMIC DNA]</scope>
    <source>
        <strain evidence="5 6">CECT 8577</strain>
    </source>
</reference>
<keyword evidence="2" id="KW-0238">DNA-binding</keyword>
<comment type="caution">
    <text evidence="5">The sequence shown here is derived from an EMBL/GenBank/DDBJ whole genome shotgun (WGS) entry which is preliminary data.</text>
</comment>
<evidence type="ECO:0000256" key="2">
    <source>
        <dbReference type="ARBA" id="ARBA00023125"/>
    </source>
</evidence>
<dbReference type="InterPro" id="IPR036388">
    <property type="entry name" value="WH-like_DNA-bd_sf"/>
</dbReference>
<dbReference type="Gene3D" id="1.10.10.10">
    <property type="entry name" value="Winged helix-like DNA-binding domain superfamily/Winged helix DNA-binding domain"/>
    <property type="match status" value="1"/>
</dbReference>
<feature type="domain" description="HTH asnC-type" evidence="4">
    <location>
        <begin position="20"/>
        <end position="81"/>
    </location>
</feature>
<evidence type="ECO:0000313" key="6">
    <source>
        <dbReference type="Proteomes" id="UP000550714"/>
    </source>
</evidence>
<dbReference type="Proteomes" id="UP000550714">
    <property type="component" value="Unassembled WGS sequence"/>
</dbReference>
<dbReference type="SUPFAM" id="SSF46785">
    <property type="entry name" value="Winged helix' DNA-binding domain"/>
    <property type="match status" value="1"/>
</dbReference>
<dbReference type="InterPro" id="IPR019888">
    <property type="entry name" value="Tscrpt_reg_AsnC-like"/>
</dbReference>
<dbReference type="InterPro" id="IPR011008">
    <property type="entry name" value="Dimeric_a/b-barrel"/>
</dbReference>
<dbReference type="GO" id="GO:0043200">
    <property type="term" value="P:response to amino acid"/>
    <property type="evidence" value="ECO:0007669"/>
    <property type="project" value="TreeGrafter"/>
</dbReference>
<sequence>MFTDPKAAAASESISANSVIDDVDRTLLAALNEDPRLSKSALARRSGLSTPTVSSRIARLERLGVIRGYRLELDPAALGYLISAWVRVRPGPGQLPKVIELAEHTPEISECHRVTGDDCFLLHVHAPSLSSLERILDRFLLHGQTTSAISVSTPVRPRNPPVVQ</sequence>
<dbReference type="InterPro" id="IPR000485">
    <property type="entry name" value="AsnC-type_HTH_dom"/>
</dbReference>
<organism evidence="5 6">
    <name type="scientific">Prauserella isguenensis</name>
    <dbReference type="NCBI Taxonomy" id="1470180"/>
    <lineage>
        <taxon>Bacteria</taxon>
        <taxon>Bacillati</taxon>
        <taxon>Actinomycetota</taxon>
        <taxon>Actinomycetes</taxon>
        <taxon>Pseudonocardiales</taxon>
        <taxon>Pseudonocardiaceae</taxon>
        <taxon>Prauserella</taxon>
    </lineage>
</organism>
<dbReference type="SMART" id="SM00344">
    <property type="entry name" value="HTH_ASNC"/>
    <property type="match status" value="1"/>
</dbReference>
<dbReference type="PANTHER" id="PTHR30154">
    <property type="entry name" value="LEUCINE-RESPONSIVE REGULATORY PROTEIN"/>
    <property type="match status" value="1"/>
</dbReference>
<dbReference type="AlphaFoldDB" id="A0A839S4A2"/>
<protein>
    <submittedName>
        <fullName evidence="5">Lrp/AsnC family leucine-responsive transcriptional regulator</fullName>
    </submittedName>
</protein>
<dbReference type="GO" id="GO:0043565">
    <property type="term" value="F:sequence-specific DNA binding"/>
    <property type="evidence" value="ECO:0007669"/>
    <property type="project" value="InterPro"/>
</dbReference>
<accession>A0A839S4A2</accession>
<dbReference type="RefSeq" id="WP_183657103.1">
    <property type="nucleotide sequence ID" value="NZ_JACHWU010000004.1"/>
</dbReference>
<gene>
    <name evidence="5" type="ORF">FHS23_003639</name>
</gene>
<dbReference type="Gene3D" id="3.30.70.920">
    <property type="match status" value="1"/>
</dbReference>
<proteinExistence type="predicted"/>
<keyword evidence="3" id="KW-0804">Transcription</keyword>
<dbReference type="Pfam" id="PF01037">
    <property type="entry name" value="AsnC_trans_reg"/>
    <property type="match status" value="1"/>
</dbReference>
<dbReference type="PROSITE" id="PS50956">
    <property type="entry name" value="HTH_ASNC_2"/>
    <property type="match status" value="1"/>
</dbReference>
<dbReference type="EMBL" id="JACHWU010000004">
    <property type="protein sequence ID" value="MBB3052605.1"/>
    <property type="molecule type" value="Genomic_DNA"/>
</dbReference>
<evidence type="ECO:0000259" key="4">
    <source>
        <dbReference type="PROSITE" id="PS50956"/>
    </source>
</evidence>
<dbReference type="PANTHER" id="PTHR30154:SF53">
    <property type="entry name" value="HTH-TYPE TRANSCRIPTIONAL REGULATOR LRPC"/>
    <property type="match status" value="1"/>
</dbReference>
<keyword evidence="6" id="KW-1185">Reference proteome</keyword>
<evidence type="ECO:0000256" key="3">
    <source>
        <dbReference type="ARBA" id="ARBA00023163"/>
    </source>
</evidence>
<evidence type="ECO:0000313" key="5">
    <source>
        <dbReference type="EMBL" id="MBB3052605.1"/>
    </source>
</evidence>